<evidence type="ECO:0000313" key="2">
    <source>
        <dbReference type="Proteomes" id="UP000000600"/>
    </source>
</evidence>
<proteinExistence type="predicted"/>
<dbReference type="OMA" id="HDNQNIT"/>
<dbReference type="EMBL" id="CT868654">
    <property type="protein sequence ID" value="CAK89421.1"/>
    <property type="molecule type" value="Genomic_DNA"/>
</dbReference>
<name>A0E2A4_PARTE</name>
<dbReference type="KEGG" id="ptm:GSPATT00022593001"/>
<dbReference type="GeneID" id="5042603"/>
<dbReference type="InParanoid" id="A0E2A4"/>
<keyword evidence="2" id="KW-1185">Reference proteome</keyword>
<protein>
    <submittedName>
        <fullName evidence="1">Uncharacterized protein</fullName>
    </submittedName>
</protein>
<dbReference type="Proteomes" id="UP000000600">
    <property type="component" value="Unassembled WGS sequence"/>
</dbReference>
<dbReference type="RefSeq" id="XP_001456818.1">
    <property type="nucleotide sequence ID" value="XM_001456781.1"/>
</dbReference>
<dbReference type="AlphaFoldDB" id="A0E2A4"/>
<gene>
    <name evidence="1" type="ORF">GSPATT00022593001</name>
</gene>
<evidence type="ECO:0000313" key="1">
    <source>
        <dbReference type="EMBL" id="CAK89421.1"/>
    </source>
</evidence>
<organism evidence="1 2">
    <name type="scientific">Paramecium tetraurelia</name>
    <dbReference type="NCBI Taxonomy" id="5888"/>
    <lineage>
        <taxon>Eukaryota</taxon>
        <taxon>Sar</taxon>
        <taxon>Alveolata</taxon>
        <taxon>Ciliophora</taxon>
        <taxon>Intramacronucleata</taxon>
        <taxon>Oligohymenophorea</taxon>
        <taxon>Peniculida</taxon>
        <taxon>Parameciidae</taxon>
        <taxon>Paramecium</taxon>
    </lineage>
</organism>
<dbReference type="OrthoDB" id="10483341at2759"/>
<accession>A0E2A4</accession>
<reference evidence="1 2" key="1">
    <citation type="journal article" date="2006" name="Nature">
        <title>Global trends of whole-genome duplications revealed by the ciliate Paramecium tetraurelia.</title>
        <authorList>
            <consortium name="Genoscope"/>
            <person name="Aury J.-M."/>
            <person name="Jaillon O."/>
            <person name="Duret L."/>
            <person name="Noel B."/>
            <person name="Jubin C."/>
            <person name="Porcel B.M."/>
            <person name="Segurens B."/>
            <person name="Daubin V."/>
            <person name="Anthouard V."/>
            <person name="Aiach N."/>
            <person name="Arnaiz O."/>
            <person name="Billaut A."/>
            <person name="Beisson J."/>
            <person name="Blanc I."/>
            <person name="Bouhouche K."/>
            <person name="Camara F."/>
            <person name="Duharcourt S."/>
            <person name="Guigo R."/>
            <person name="Gogendeau D."/>
            <person name="Katinka M."/>
            <person name="Keller A.-M."/>
            <person name="Kissmehl R."/>
            <person name="Klotz C."/>
            <person name="Koll F."/>
            <person name="Le Moue A."/>
            <person name="Lepere C."/>
            <person name="Malinsky S."/>
            <person name="Nowacki M."/>
            <person name="Nowak J.K."/>
            <person name="Plattner H."/>
            <person name="Poulain J."/>
            <person name="Ruiz F."/>
            <person name="Serrano V."/>
            <person name="Zagulski M."/>
            <person name="Dessen P."/>
            <person name="Betermier M."/>
            <person name="Weissenbach J."/>
            <person name="Scarpelli C."/>
            <person name="Schachter V."/>
            <person name="Sperling L."/>
            <person name="Meyer E."/>
            <person name="Cohen J."/>
            <person name="Wincker P."/>
        </authorList>
    </citation>
    <scope>NUCLEOTIDE SEQUENCE [LARGE SCALE GENOMIC DNA]</scope>
    <source>
        <strain evidence="1 2">Stock d4-2</strain>
    </source>
</reference>
<dbReference type="HOGENOM" id="CLU_1237115_0_0_1"/>
<sequence>MNNQDLQESQDIRELINQIGEGHKNSEKLNITQDWDDFNTPFCDYSYFTITDYSDFYAHLDRTNLKNHNFGKQNLNDVKEIEVADIEDSLSLTIKQVENISAQIKHCCSQKETLISTQMSQLSNNKTLLKDKIVLHSEKDLEIITMLIMLLVKQNPNPNFFSQDQEEQLDMHMKILFQIHTSYEDYCQAKTHIYFQNQDQIKQEIDIILEKDFTTYLIKKLDDD</sequence>